<dbReference type="InterPro" id="IPR023801">
    <property type="entry name" value="His_deacetylse_dom"/>
</dbReference>
<sequence>MDSSVLLRFPSLFLIYAYYVPSSSPFSFGTHNSIIPVLYDSSNDLHRDLRYHPEQPARIDACVNALSAEPGAPIANIVDIALEAPADATVAATVGHISCDPLSSSDLERARSLLVQVHSEKYVSQLEERCRKARQRRIGEGKNPLGFVGYVDDETYLTTESYDVCLRATAAWVRGINLLFDLGSGCRTAFALTRPPGHHATAAFANGFCLFNFAAAAANHALSSGYARRVSILDWDVHYGQGVADIIRSKNWGEDCRYVSMHQVPAFPYEGEQRRKTGKFQNVLTVPIQCESTWTCGYKDAFINHALPFVRDEQGEWEPDLIIVSAGYDGLDSDELASTSLTAADYGTMARLLRERVGPDTKILIGLEGGYQLKEGAAGGNLADAVVETVRALAE</sequence>
<dbReference type="PANTHER" id="PTHR10625:SF10">
    <property type="entry name" value="HISTONE DEACETYLASE HDAC1"/>
    <property type="match status" value="1"/>
</dbReference>
<gene>
    <name evidence="2" type="ORF">OAUR00152_LOCUS32791</name>
</gene>
<dbReference type="PRINTS" id="PR01270">
    <property type="entry name" value="HDASUPER"/>
</dbReference>
<feature type="domain" description="Histone deacetylase" evidence="1">
    <location>
        <begin position="52"/>
        <end position="376"/>
    </location>
</feature>
<name>A0A7S4JSA4_9STRA</name>
<evidence type="ECO:0000259" key="1">
    <source>
        <dbReference type="Pfam" id="PF00850"/>
    </source>
</evidence>
<dbReference type="PANTHER" id="PTHR10625">
    <property type="entry name" value="HISTONE DEACETYLASE HDAC1-RELATED"/>
    <property type="match status" value="1"/>
</dbReference>
<dbReference type="GO" id="GO:0040029">
    <property type="term" value="P:epigenetic regulation of gene expression"/>
    <property type="evidence" value="ECO:0007669"/>
    <property type="project" value="TreeGrafter"/>
</dbReference>
<proteinExistence type="predicted"/>
<dbReference type="Gene3D" id="3.40.800.20">
    <property type="entry name" value="Histone deacetylase domain"/>
    <property type="match status" value="1"/>
</dbReference>
<dbReference type="Pfam" id="PF00850">
    <property type="entry name" value="Hist_deacetyl"/>
    <property type="match status" value="1"/>
</dbReference>
<dbReference type="GO" id="GO:0004407">
    <property type="term" value="F:histone deacetylase activity"/>
    <property type="evidence" value="ECO:0007669"/>
    <property type="project" value="TreeGrafter"/>
</dbReference>
<dbReference type="InterPro" id="IPR023696">
    <property type="entry name" value="Ureohydrolase_dom_sf"/>
</dbReference>
<dbReference type="InterPro" id="IPR000286">
    <property type="entry name" value="HDACs"/>
</dbReference>
<dbReference type="AlphaFoldDB" id="A0A7S4JSA4"/>
<dbReference type="InterPro" id="IPR037138">
    <property type="entry name" value="His_deacetylse_dom_sf"/>
</dbReference>
<evidence type="ECO:0000313" key="2">
    <source>
        <dbReference type="EMBL" id="CAE2272348.1"/>
    </source>
</evidence>
<organism evidence="2">
    <name type="scientific">Odontella aurita</name>
    <dbReference type="NCBI Taxonomy" id="265563"/>
    <lineage>
        <taxon>Eukaryota</taxon>
        <taxon>Sar</taxon>
        <taxon>Stramenopiles</taxon>
        <taxon>Ochrophyta</taxon>
        <taxon>Bacillariophyta</taxon>
        <taxon>Mediophyceae</taxon>
        <taxon>Biddulphiophycidae</taxon>
        <taxon>Eupodiscales</taxon>
        <taxon>Odontellaceae</taxon>
        <taxon>Odontella</taxon>
    </lineage>
</organism>
<accession>A0A7S4JSA4</accession>
<protein>
    <recommendedName>
        <fullName evidence="1">Histone deacetylase domain-containing protein</fullName>
    </recommendedName>
</protein>
<dbReference type="EMBL" id="HBKQ01047541">
    <property type="protein sequence ID" value="CAE2272348.1"/>
    <property type="molecule type" value="Transcribed_RNA"/>
</dbReference>
<dbReference type="SUPFAM" id="SSF52768">
    <property type="entry name" value="Arginase/deacetylase"/>
    <property type="match status" value="1"/>
</dbReference>
<reference evidence="2" key="1">
    <citation type="submission" date="2021-01" db="EMBL/GenBank/DDBJ databases">
        <authorList>
            <person name="Corre E."/>
            <person name="Pelletier E."/>
            <person name="Niang G."/>
            <person name="Scheremetjew M."/>
            <person name="Finn R."/>
            <person name="Kale V."/>
            <person name="Holt S."/>
            <person name="Cochrane G."/>
            <person name="Meng A."/>
            <person name="Brown T."/>
            <person name="Cohen L."/>
        </authorList>
    </citation>
    <scope>NUCLEOTIDE SEQUENCE</scope>
    <source>
        <strain evidence="2">Isolate 1302-5</strain>
    </source>
</reference>